<feature type="non-terminal residue" evidence="1">
    <location>
        <position position="1"/>
    </location>
</feature>
<dbReference type="EMBL" id="CAJVPM010002781">
    <property type="protein sequence ID" value="CAG8492413.1"/>
    <property type="molecule type" value="Genomic_DNA"/>
</dbReference>
<proteinExistence type="predicted"/>
<name>A0ACA9KUG5_9GLOM</name>
<gene>
    <name evidence="1" type="ORF">SCALOS_LOCUS2880</name>
</gene>
<accession>A0ACA9KUG5</accession>
<evidence type="ECO:0000313" key="2">
    <source>
        <dbReference type="Proteomes" id="UP000789860"/>
    </source>
</evidence>
<sequence length="137" mass="15476">ALTPDENEGKDTSCEAGTNICEIITHISNNNTKMITSIRSIKDFKNATQIKLFKSDINNNGEHFQSLEVILEGKDSDNVNQSVNITFFIGHTENSEPIVKEYKDNKLYIEWNIEGPSVTDDDSKGWKYLLASWDICS</sequence>
<dbReference type="Proteomes" id="UP000789860">
    <property type="component" value="Unassembled WGS sequence"/>
</dbReference>
<reference evidence="1" key="1">
    <citation type="submission" date="2021-06" db="EMBL/GenBank/DDBJ databases">
        <authorList>
            <person name="Kallberg Y."/>
            <person name="Tangrot J."/>
            <person name="Rosling A."/>
        </authorList>
    </citation>
    <scope>NUCLEOTIDE SEQUENCE</scope>
    <source>
        <strain evidence="1">AU212A</strain>
    </source>
</reference>
<protein>
    <submittedName>
        <fullName evidence="1">11813_t:CDS:1</fullName>
    </submittedName>
</protein>
<organism evidence="1 2">
    <name type="scientific">Scutellospora calospora</name>
    <dbReference type="NCBI Taxonomy" id="85575"/>
    <lineage>
        <taxon>Eukaryota</taxon>
        <taxon>Fungi</taxon>
        <taxon>Fungi incertae sedis</taxon>
        <taxon>Mucoromycota</taxon>
        <taxon>Glomeromycotina</taxon>
        <taxon>Glomeromycetes</taxon>
        <taxon>Diversisporales</taxon>
        <taxon>Gigasporaceae</taxon>
        <taxon>Scutellospora</taxon>
    </lineage>
</organism>
<comment type="caution">
    <text evidence="1">The sequence shown here is derived from an EMBL/GenBank/DDBJ whole genome shotgun (WGS) entry which is preliminary data.</text>
</comment>
<evidence type="ECO:0000313" key="1">
    <source>
        <dbReference type="EMBL" id="CAG8492413.1"/>
    </source>
</evidence>
<keyword evidence="2" id="KW-1185">Reference proteome</keyword>